<dbReference type="Proteomes" id="UP001331936">
    <property type="component" value="Unassembled WGS sequence"/>
</dbReference>
<dbReference type="GO" id="GO:0016787">
    <property type="term" value="F:hydrolase activity"/>
    <property type="evidence" value="ECO:0007669"/>
    <property type="project" value="UniProtKB-KW"/>
</dbReference>
<reference evidence="2 3" key="1">
    <citation type="submission" date="2023-08" db="EMBL/GenBank/DDBJ databases">
        <authorList>
            <person name="Girao M."/>
            <person name="Carvalho M.F."/>
        </authorList>
    </citation>
    <scope>NUCLEOTIDE SEQUENCE [LARGE SCALE GENOMIC DNA]</scope>
    <source>
        <strain evidence="2 3">CC-R104</strain>
    </source>
</reference>
<name>A0ABU7JVS5_9NOCA</name>
<accession>A0ABU7JVS5</accession>
<dbReference type="RefSeq" id="WP_330153489.1">
    <property type="nucleotide sequence ID" value="NZ_JAUZMZ010000121.1"/>
</dbReference>
<dbReference type="CDD" id="cd12797">
    <property type="entry name" value="M23_peptidase"/>
    <property type="match status" value="1"/>
</dbReference>
<keyword evidence="3" id="KW-1185">Reference proteome</keyword>
<sequence>MGRHQRTRDEAAAFEIDQSCAPTARGRHRLEPTGTSTPVKAATVAAATGAFFAVGAQFTAGTAAAHPGHGAAAHTDHNVAPQTGTLPFELPAGLLPEGVEIPVVPGLTAPAEQSAAPQLPAEIDHFVEQFAGGSSWLDSLNPIKPNTVQPVSGTLTSDFGPRWGAHHGGIDIAAPIGTPIKSAADGTVLDAGAASGYGQWVRVLNDDGTTAVYGHVDTYQVAAGQRVSAGQQIATVGNRGWSTGPHLHFEVWDENGGKSDPNAWLSNRGVVADWGSFRAV</sequence>
<evidence type="ECO:0000259" key="1">
    <source>
        <dbReference type="Pfam" id="PF01551"/>
    </source>
</evidence>
<gene>
    <name evidence="2" type="ORF">Q8814_18695</name>
</gene>
<dbReference type="PANTHER" id="PTHR21666:SF270">
    <property type="entry name" value="MUREIN HYDROLASE ACTIVATOR ENVC"/>
    <property type="match status" value="1"/>
</dbReference>
<evidence type="ECO:0000313" key="2">
    <source>
        <dbReference type="EMBL" id="MEE2034115.1"/>
    </source>
</evidence>
<dbReference type="Gene3D" id="2.70.70.10">
    <property type="entry name" value="Glucose Permease (Domain IIA)"/>
    <property type="match status" value="1"/>
</dbReference>
<protein>
    <submittedName>
        <fullName evidence="2">M23 family metallopeptidase</fullName>
        <ecNumber evidence="2">3.4.-.-</ecNumber>
    </submittedName>
</protein>
<comment type="caution">
    <text evidence="2">The sequence shown here is derived from an EMBL/GenBank/DDBJ whole genome shotgun (WGS) entry which is preliminary data.</text>
</comment>
<organism evidence="2 3">
    <name type="scientific">Rhodococcus chondri</name>
    <dbReference type="NCBI Taxonomy" id="3065941"/>
    <lineage>
        <taxon>Bacteria</taxon>
        <taxon>Bacillati</taxon>
        <taxon>Actinomycetota</taxon>
        <taxon>Actinomycetes</taxon>
        <taxon>Mycobacteriales</taxon>
        <taxon>Nocardiaceae</taxon>
        <taxon>Rhodococcus</taxon>
    </lineage>
</organism>
<feature type="domain" description="M23ase beta-sheet core" evidence="1">
    <location>
        <begin position="166"/>
        <end position="261"/>
    </location>
</feature>
<evidence type="ECO:0000313" key="3">
    <source>
        <dbReference type="Proteomes" id="UP001331936"/>
    </source>
</evidence>
<dbReference type="EMBL" id="JAUZMZ010000121">
    <property type="protein sequence ID" value="MEE2034115.1"/>
    <property type="molecule type" value="Genomic_DNA"/>
</dbReference>
<proteinExistence type="predicted"/>
<dbReference type="EC" id="3.4.-.-" evidence="2"/>
<dbReference type="InterPro" id="IPR016047">
    <property type="entry name" value="M23ase_b-sheet_dom"/>
</dbReference>
<keyword evidence="2" id="KW-0378">Hydrolase</keyword>
<dbReference type="InterPro" id="IPR011055">
    <property type="entry name" value="Dup_hybrid_motif"/>
</dbReference>
<dbReference type="Pfam" id="PF01551">
    <property type="entry name" value="Peptidase_M23"/>
    <property type="match status" value="1"/>
</dbReference>
<dbReference type="PANTHER" id="PTHR21666">
    <property type="entry name" value="PEPTIDASE-RELATED"/>
    <property type="match status" value="1"/>
</dbReference>
<dbReference type="SUPFAM" id="SSF51261">
    <property type="entry name" value="Duplicated hybrid motif"/>
    <property type="match status" value="1"/>
</dbReference>
<dbReference type="InterPro" id="IPR050570">
    <property type="entry name" value="Cell_wall_metabolism_enzyme"/>
</dbReference>